<proteinExistence type="predicted"/>
<dbReference type="InterPro" id="IPR011009">
    <property type="entry name" value="Kinase-like_dom_sf"/>
</dbReference>
<keyword evidence="1" id="KW-0547">Nucleotide-binding</keyword>
<keyword evidence="1" id="KW-0067">ATP-binding</keyword>
<evidence type="ECO:0000313" key="3">
    <source>
        <dbReference type="EMBL" id="KAK7756345.1"/>
    </source>
</evidence>
<dbReference type="InterPro" id="IPR017441">
    <property type="entry name" value="Protein_kinase_ATP_BS"/>
</dbReference>
<feature type="binding site" evidence="1">
    <location>
        <position position="149"/>
    </location>
    <ligand>
        <name>ATP</name>
        <dbReference type="ChEBI" id="CHEBI:30616"/>
    </ligand>
</feature>
<dbReference type="Proteomes" id="UP001320420">
    <property type="component" value="Unassembled WGS sequence"/>
</dbReference>
<evidence type="ECO:0000256" key="1">
    <source>
        <dbReference type="PROSITE-ProRule" id="PRU10141"/>
    </source>
</evidence>
<name>A0AAN9UVP9_9PEZI</name>
<accession>A0AAN9UVP9</accession>
<protein>
    <recommendedName>
        <fullName evidence="2">Protein kinase domain-containing protein</fullName>
    </recommendedName>
</protein>
<comment type="caution">
    <text evidence="3">The sequence shown here is derived from an EMBL/GenBank/DDBJ whole genome shotgun (WGS) entry which is preliminary data.</text>
</comment>
<dbReference type="PROSITE" id="PS50011">
    <property type="entry name" value="PROTEIN_KINASE_DOM"/>
    <property type="match status" value="1"/>
</dbReference>
<dbReference type="GO" id="GO:0004672">
    <property type="term" value="F:protein kinase activity"/>
    <property type="evidence" value="ECO:0007669"/>
    <property type="project" value="InterPro"/>
</dbReference>
<dbReference type="EMBL" id="JAKJXP020000007">
    <property type="protein sequence ID" value="KAK7756345.1"/>
    <property type="molecule type" value="Genomic_DNA"/>
</dbReference>
<keyword evidence="4" id="KW-1185">Reference proteome</keyword>
<dbReference type="GO" id="GO:0005524">
    <property type="term" value="F:ATP binding"/>
    <property type="evidence" value="ECO:0007669"/>
    <property type="project" value="UniProtKB-UniRule"/>
</dbReference>
<organism evidence="3 4">
    <name type="scientific">Diatrype stigma</name>
    <dbReference type="NCBI Taxonomy" id="117547"/>
    <lineage>
        <taxon>Eukaryota</taxon>
        <taxon>Fungi</taxon>
        <taxon>Dikarya</taxon>
        <taxon>Ascomycota</taxon>
        <taxon>Pezizomycotina</taxon>
        <taxon>Sordariomycetes</taxon>
        <taxon>Xylariomycetidae</taxon>
        <taxon>Xylariales</taxon>
        <taxon>Diatrypaceae</taxon>
        <taxon>Diatrype</taxon>
    </lineage>
</organism>
<dbReference type="PROSITE" id="PS00107">
    <property type="entry name" value="PROTEIN_KINASE_ATP"/>
    <property type="match status" value="1"/>
</dbReference>
<dbReference type="AlphaFoldDB" id="A0AAN9UVP9"/>
<reference evidence="3 4" key="1">
    <citation type="submission" date="2024-02" db="EMBL/GenBank/DDBJ databases">
        <title>De novo assembly and annotation of 12 fungi associated with fruit tree decline syndrome in Ontario, Canada.</title>
        <authorList>
            <person name="Sulman M."/>
            <person name="Ellouze W."/>
            <person name="Ilyukhin E."/>
        </authorList>
    </citation>
    <scope>NUCLEOTIDE SEQUENCE [LARGE SCALE GENOMIC DNA]</scope>
    <source>
        <strain evidence="3 4">M11/M66-122</strain>
    </source>
</reference>
<dbReference type="SUPFAM" id="SSF56112">
    <property type="entry name" value="Protein kinase-like (PK-like)"/>
    <property type="match status" value="1"/>
</dbReference>
<evidence type="ECO:0000313" key="4">
    <source>
        <dbReference type="Proteomes" id="UP001320420"/>
    </source>
</evidence>
<sequence>MSAPWTVEEHKALRWKNRDKFNYYRAGLTWDRDERKELNYGGASNGVFPKPADVSLLADGSYEGHPYQLGPVDEVKVEDLQPADIACRPWGEQARITRLREAISGLKDGIGVKKTYRFNQTLGAGGFGIVALVDQYDLQDKHEGQLAMKLSINSANGTLLEEARNTEEFRRAQHIVQLATFNADELIRVPDRKAYLDAMKVDPDRLDLTEAELDILNKKPEPLDAMLMEYMPNGDLSMLIKKVNKFWKPPGNEDNPENQTKRYPILETIPKDMRDKPRRIVHFDFDPKNIFVESAYAGTEEHSISPVLKVGSDPHF</sequence>
<feature type="domain" description="Protein kinase" evidence="2">
    <location>
        <begin position="116"/>
        <end position="316"/>
    </location>
</feature>
<evidence type="ECO:0000259" key="2">
    <source>
        <dbReference type="PROSITE" id="PS50011"/>
    </source>
</evidence>
<dbReference type="InterPro" id="IPR000719">
    <property type="entry name" value="Prot_kinase_dom"/>
</dbReference>
<gene>
    <name evidence="3" type="ORF">SLS62_001571</name>
</gene>
<dbReference type="Gene3D" id="1.10.510.10">
    <property type="entry name" value="Transferase(Phosphotransferase) domain 1"/>
    <property type="match status" value="1"/>
</dbReference>